<keyword evidence="4 5" id="KW-0472">Membrane</keyword>
<reference evidence="6 7" key="1">
    <citation type="submission" date="2017-09" db="EMBL/GenBank/DDBJ databases">
        <title>Large-scale bioinformatics analysis of Bacillus genomes uncovers conserved roles of natural products in bacterial physiology.</title>
        <authorList>
            <consortium name="Agbiome Team Llc"/>
            <person name="Bleich R.M."/>
            <person name="Grubbs K.J."/>
            <person name="Santa Maria K.C."/>
            <person name="Allen S.E."/>
            <person name="Farag S."/>
            <person name="Shank E.A."/>
            <person name="Bowers A."/>
        </authorList>
    </citation>
    <scope>NUCLEOTIDE SEQUENCE [LARGE SCALE GENOMIC DNA]</scope>
    <source>
        <strain evidence="6 7">AFS083043</strain>
    </source>
</reference>
<evidence type="ECO:0000256" key="3">
    <source>
        <dbReference type="ARBA" id="ARBA00022989"/>
    </source>
</evidence>
<organism evidence="6 7">
    <name type="scientific">Bacillus cereus</name>
    <dbReference type="NCBI Taxonomy" id="1396"/>
    <lineage>
        <taxon>Bacteria</taxon>
        <taxon>Bacillati</taxon>
        <taxon>Bacillota</taxon>
        <taxon>Bacilli</taxon>
        <taxon>Bacillales</taxon>
        <taxon>Bacillaceae</taxon>
        <taxon>Bacillus</taxon>
        <taxon>Bacillus cereus group</taxon>
    </lineage>
</organism>
<dbReference type="PANTHER" id="PTHR39157">
    <property type="entry name" value="INTEGRAL MEMBRANE PROTEIN-RELATED"/>
    <property type="match status" value="1"/>
</dbReference>
<sequence>MFIHFLRSNTKALFILLPLRLYLGYAWLAAGLGKIFGQQFDASGFLKGAIAKAGGDHPAVQGWWADFLQHVALPNADLFSFFVQWGEVLVGLGLLLGGLTKTAAFFGIIMNTAFLLSGTISTNPNMILLSILILVAGHNAGRIGLDGFVFQQLFSKNKNNTPTYPTHKFAS</sequence>
<comment type="caution">
    <text evidence="6">The sequence shown here is derived from an EMBL/GenBank/DDBJ whole genome shotgun (WGS) entry which is preliminary data.</text>
</comment>
<dbReference type="EMBL" id="NUWN01000072">
    <property type="protein sequence ID" value="PFK34077.1"/>
    <property type="molecule type" value="Genomic_DNA"/>
</dbReference>
<keyword evidence="3 5" id="KW-1133">Transmembrane helix</keyword>
<dbReference type="RefSeq" id="WP_098491899.1">
    <property type="nucleotide sequence ID" value="NZ_NUWN01000072.1"/>
</dbReference>
<evidence type="ECO:0008006" key="8">
    <source>
        <dbReference type="Google" id="ProtNLM"/>
    </source>
</evidence>
<dbReference type="AlphaFoldDB" id="A0A2B0LQ96"/>
<evidence type="ECO:0000313" key="6">
    <source>
        <dbReference type="EMBL" id="PFK34077.1"/>
    </source>
</evidence>
<name>A0A2B0LQ96_BACCE</name>
<gene>
    <name evidence="6" type="ORF">COI93_17755</name>
</gene>
<evidence type="ECO:0000256" key="1">
    <source>
        <dbReference type="ARBA" id="ARBA00004141"/>
    </source>
</evidence>
<accession>A0A2B0LQ96</accession>
<feature type="transmembrane region" description="Helical" evidence="5">
    <location>
        <begin position="78"/>
        <end position="96"/>
    </location>
</feature>
<proteinExistence type="predicted"/>
<dbReference type="Proteomes" id="UP000242656">
    <property type="component" value="Unassembled WGS sequence"/>
</dbReference>
<evidence type="ECO:0000256" key="4">
    <source>
        <dbReference type="ARBA" id="ARBA00023136"/>
    </source>
</evidence>
<dbReference type="InterPro" id="IPR032808">
    <property type="entry name" value="DoxX"/>
</dbReference>
<dbReference type="Pfam" id="PF07681">
    <property type="entry name" value="DoxX"/>
    <property type="match status" value="1"/>
</dbReference>
<keyword evidence="2 5" id="KW-0812">Transmembrane</keyword>
<comment type="subcellular location">
    <subcellularLocation>
        <location evidence="1">Membrane</location>
        <topology evidence="1">Multi-pass membrane protein</topology>
    </subcellularLocation>
</comment>
<feature type="transmembrane region" description="Helical" evidence="5">
    <location>
        <begin position="12"/>
        <end position="30"/>
    </location>
</feature>
<evidence type="ECO:0000313" key="7">
    <source>
        <dbReference type="Proteomes" id="UP000242656"/>
    </source>
</evidence>
<evidence type="ECO:0000256" key="5">
    <source>
        <dbReference type="SAM" id="Phobius"/>
    </source>
</evidence>
<protein>
    <recommendedName>
        <fullName evidence="8">DoxX family protein</fullName>
    </recommendedName>
</protein>
<evidence type="ECO:0000256" key="2">
    <source>
        <dbReference type="ARBA" id="ARBA00022692"/>
    </source>
</evidence>
<dbReference type="PANTHER" id="PTHR39157:SF1">
    <property type="entry name" value="DOXX FAMILY PROTEIN"/>
    <property type="match status" value="1"/>
</dbReference>
<dbReference type="GO" id="GO:0016020">
    <property type="term" value="C:membrane"/>
    <property type="evidence" value="ECO:0007669"/>
    <property type="project" value="UniProtKB-SubCell"/>
</dbReference>